<evidence type="ECO:0000256" key="1">
    <source>
        <dbReference type="SAM" id="MobiDB-lite"/>
    </source>
</evidence>
<evidence type="ECO:0000313" key="3">
    <source>
        <dbReference type="EMBL" id="JAP44038.1"/>
    </source>
</evidence>
<dbReference type="SUPFAM" id="SSF50156">
    <property type="entry name" value="PDZ domain-like"/>
    <property type="match status" value="4"/>
</dbReference>
<protein>
    <recommendedName>
        <fullName evidence="2">PDZ domain-containing protein</fullName>
    </recommendedName>
</protein>
<feature type="domain" description="PDZ" evidence="2">
    <location>
        <begin position="593"/>
        <end position="665"/>
    </location>
</feature>
<dbReference type="InterPro" id="IPR051342">
    <property type="entry name" value="PDZ_scaffold"/>
</dbReference>
<evidence type="ECO:0000259" key="2">
    <source>
        <dbReference type="PROSITE" id="PS50106"/>
    </source>
</evidence>
<dbReference type="Gene3D" id="2.30.42.10">
    <property type="match status" value="4"/>
</dbReference>
<dbReference type="CDD" id="cd00136">
    <property type="entry name" value="PDZ_canonical"/>
    <property type="match status" value="1"/>
</dbReference>
<feature type="compositionally biased region" description="Polar residues" evidence="1">
    <location>
        <begin position="251"/>
        <end position="262"/>
    </location>
</feature>
<feature type="region of interest" description="Disordered" evidence="1">
    <location>
        <begin position="982"/>
        <end position="1002"/>
    </location>
</feature>
<feature type="domain" description="PDZ" evidence="2">
    <location>
        <begin position="62"/>
        <end position="164"/>
    </location>
</feature>
<dbReference type="InterPro" id="IPR001478">
    <property type="entry name" value="PDZ"/>
</dbReference>
<sequence length="1002" mass="107469">MPKRRSIRHYVTNIISFTNSRSKNAYKDRSSKYFAGRVTQELTQLMTDVWLPIVGFTKEIHVLRVVKSKKESSLGMSVEGYTVDSEVSANGDVTFQNAPRERLTRHFVQEVKPDGLFGRLNCLFPGDEILQVNGFRIHGRSHKDAVGCLRCLPAHIELVISRSSGGESALTGSLADAYAAQTDGDRDDTVVVAASEVGSVATGMSCSPAALRRAYAGDFSFDGTRVTETADDDDLGEQDETSSVSADGRSSIGSNLPNAQSPNLKVNEWMHRSQHAINADFSNLCNADNLRIPSASSQGKFDASGTPNGISVPFFTADRVTALLNLPSMSPRVTDSSDSVNPSSMRWRPTWSAVPLVIILRRKTEGFGFSFTEFREREVAEMKTGVDDASLCRAATLGRHSTFTGSITASSSETYHTRSATLPLIRRSSDTRSPRSLTLRRRRTEKGRVLLIDHINPQGCVGLDGRLSVGDRLLFVNDRKLANCSLSEAATVLQHAPTGYTMIGVSKLKMVCVPMPQILSAPLLGSAGLTLSRSVDPQSMSPSLSNTGQDEFVKEYKNDHPLDYYSHFVVSPDSEYLHAPNITAPPMPEEEELIVRIKANSFPLGIKLEASAAGGIDGCRVVQVLRGGAVEHSASLVPGDYITRINSDSLRQVTNVEAFRILRRASVDCPTVEIAYFPSSKVTEHRANYVTATDLLTNGKETAVSLANCSTSVGSLIGSLQDEVVSMNTADLLLTTEPLQIPADVLDAGPWQQTREIKLLKLPSESGWGLKLTGPELWDSSSPLQSLPLPSGISRPCFVSEVISKSAADRCGLIEPGDIIVGVNGLDASCAGCRGVAEWIYSANLVTATTAAAISSSSSSSAFSPSDGEILSSATSTANAVGVANEAAILYLLTLPLSSLPTETLNRLTAPLLLNDLTPQSADHKPDAKSIPSLVLPSCVLSPTVSLDHHDNHDEAGEPVSVGFTESSNCVIPSALLSSDESSFMEEPSSVTTLDAQQDLSV</sequence>
<feature type="non-terminal residue" evidence="3">
    <location>
        <position position="1002"/>
    </location>
</feature>
<name>A0A0X3NWU9_SCHSO</name>
<dbReference type="EMBL" id="GEEE01019187">
    <property type="protein sequence ID" value="JAP44038.1"/>
    <property type="molecule type" value="Transcribed_RNA"/>
</dbReference>
<dbReference type="Pfam" id="PF00595">
    <property type="entry name" value="PDZ"/>
    <property type="match status" value="2"/>
</dbReference>
<dbReference type="PANTHER" id="PTHR19964:SF92">
    <property type="entry name" value="PATJ HOMOLOG"/>
    <property type="match status" value="1"/>
</dbReference>
<feature type="region of interest" description="Disordered" evidence="1">
    <location>
        <begin position="227"/>
        <end position="262"/>
    </location>
</feature>
<dbReference type="InterPro" id="IPR036034">
    <property type="entry name" value="PDZ_sf"/>
</dbReference>
<reference evidence="3" key="1">
    <citation type="submission" date="2016-01" db="EMBL/GenBank/DDBJ databases">
        <title>Reference transcriptome for the parasite Schistocephalus solidus: insights into the molecular evolution of parasitism.</title>
        <authorList>
            <person name="Hebert F.O."/>
            <person name="Grambauer S."/>
            <person name="Barber I."/>
            <person name="Landry C.R."/>
            <person name="Aubin-Horth N."/>
        </authorList>
    </citation>
    <scope>NUCLEOTIDE SEQUENCE</scope>
</reference>
<feature type="compositionally biased region" description="Polar residues" evidence="1">
    <location>
        <begin position="989"/>
        <end position="1002"/>
    </location>
</feature>
<dbReference type="SMART" id="SM00228">
    <property type="entry name" value="PDZ"/>
    <property type="match status" value="4"/>
</dbReference>
<accession>A0A0X3NWU9</accession>
<feature type="domain" description="PDZ" evidence="2">
    <location>
        <begin position="421"/>
        <end position="497"/>
    </location>
</feature>
<gene>
    <name evidence="3" type="ORF">TR105140</name>
</gene>
<dbReference type="AlphaFoldDB" id="A0A0X3NWU9"/>
<proteinExistence type="predicted"/>
<feature type="compositionally biased region" description="Acidic residues" evidence="1">
    <location>
        <begin position="229"/>
        <end position="240"/>
    </location>
</feature>
<organism evidence="3">
    <name type="scientific">Schistocephalus solidus</name>
    <name type="common">Tapeworm</name>
    <dbReference type="NCBI Taxonomy" id="70667"/>
    <lineage>
        <taxon>Eukaryota</taxon>
        <taxon>Metazoa</taxon>
        <taxon>Spiralia</taxon>
        <taxon>Lophotrochozoa</taxon>
        <taxon>Platyhelminthes</taxon>
        <taxon>Cestoda</taxon>
        <taxon>Eucestoda</taxon>
        <taxon>Diphyllobothriidea</taxon>
        <taxon>Diphyllobothriidae</taxon>
        <taxon>Schistocephalus</taxon>
    </lineage>
</organism>
<dbReference type="PANTHER" id="PTHR19964">
    <property type="entry name" value="MULTIPLE PDZ DOMAIN PROTEIN"/>
    <property type="match status" value="1"/>
</dbReference>
<dbReference type="PROSITE" id="PS50106">
    <property type="entry name" value="PDZ"/>
    <property type="match status" value="4"/>
</dbReference>
<feature type="domain" description="PDZ" evidence="2">
    <location>
        <begin position="756"/>
        <end position="825"/>
    </location>
</feature>